<dbReference type="Proteomes" id="UP000189229">
    <property type="component" value="Unassembled WGS sequence"/>
</dbReference>
<name>A0A1V3XUU4_MYCKA</name>
<proteinExistence type="predicted"/>
<dbReference type="AlphaFoldDB" id="A0A1V3XUU4"/>
<gene>
    <name evidence="1" type="ORF">BZL30_1495</name>
</gene>
<reference evidence="1 2" key="1">
    <citation type="submission" date="2017-02" db="EMBL/GenBank/DDBJ databases">
        <title>Complete genome sequences of Mycobacterium kansasii strains isolated from rhesus macaques.</title>
        <authorList>
            <person name="Panda A."/>
            <person name="Nagaraj S."/>
            <person name="Zhao X."/>
            <person name="Tettelin H."/>
            <person name="Detolla L.J."/>
        </authorList>
    </citation>
    <scope>NUCLEOTIDE SEQUENCE [LARGE SCALE GENOMIC DNA]</scope>
    <source>
        <strain evidence="1 2">11-3813</strain>
    </source>
</reference>
<comment type="caution">
    <text evidence="1">The sequence shown here is derived from an EMBL/GenBank/DDBJ whole genome shotgun (WGS) entry which is preliminary data.</text>
</comment>
<dbReference type="EMBL" id="MVBM01000001">
    <property type="protein sequence ID" value="OOK82959.1"/>
    <property type="molecule type" value="Genomic_DNA"/>
</dbReference>
<protein>
    <submittedName>
        <fullName evidence="1">Uncharacterized protein</fullName>
    </submittedName>
</protein>
<organism evidence="1 2">
    <name type="scientific">Mycobacterium kansasii</name>
    <dbReference type="NCBI Taxonomy" id="1768"/>
    <lineage>
        <taxon>Bacteria</taxon>
        <taxon>Bacillati</taxon>
        <taxon>Actinomycetota</taxon>
        <taxon>Actinomycetes</taxon>
        <taxon>Mycobacteriales</taxon>
        <taxon>Mycobacteriaceae</taxon>
        <taxon>Mycobacterium</taxon>
    </lineage>
</organism>
<accession>A0A1V3XUU4</accession>
<sequence length="47" mass="5133">MINVVQASTNRLLKDTSGASVSQVQWLLTGLRHGNLVLCARLVPIMQ</sequence>
<evidence type="ECO:0000313" key="2">
    <source>
        <dbReference type="Proteomes" id="UP000189229"/>
    </source>
</evidence>
<evidence type="ECO:0000313" key="1">
    <source>
        <dbReference type="EMBL" id="OOK82959.1"/>
    </source>
</evidence>